<proteinExistence type="predicted"/>
<gene>
    <name evidence="4" type="ORF">ATK74_1179</name>
</gene>
<dbReference type="GO" id="GO:0003677">
    <property type="term" value="F:DNA binding"/>
    <property type="evidence" value="ECO:0007669"/>
    <property type="project" value="UniProtKB-KW"/>
</dbReference>
<dbReference type="OrthoDB" id="3191171at2"/>
<reference evidence="4 5" key="1">
    <citation type="submission" date="2017-10" db="EMBL/GenBank/DDBJ databases">
        <title>Sequencing the genomes of 1000 actinobacteria strains.</title>
        <authorList>
            <person name="Klenk H.-P."/>
        </authorList>
    </citation>
    <scope>NUCLEOTIDE SEQUENCE [LARGE SCALE GENOMIC DNA]</scope>
    <source>
        <strain evidence="4 5">DSM 15597</strain>
    </source>
</reference>
<dbReference type="RefSeq" id="WP_098460145.1">
    <property type="nucleotide sequence ID" value="NZ_PDJC01000001.1"/>
</dbReference>
<dbReference type="SMART" id="SM00422">
    <property type="entry name" value="HTH_MERR"/>
    <property type="match status" value="1"/>
</dbReference>
<dbReference type="GO" id="GO:0003700">
    <property type="term" value="F:DNA-binding transcription factor activity"/>
    <property type="evidence" value="ECO:0007669"/>
    <property type="project" value="InterPro"/>
</dbReference>
<protein>
    <submittedName>
        <fullName evidence="4">MerR-like DNA binding protein</fullName>
    </submittedName>
</protein>
<evidence type="ECO:0000259" key="3">
    <source>
        <dbReference type="PROSITE" id="PS50937"/>
    </source>
</evidence>
<feature type="region of interest" description="Disordered" evidence="2">
    <location>
        <begin position="82"/>
        <end position="114"/>
    </location>
</feature>
<dbReference type="InterPro" id="IPR009061">
    <property type="entry name" value="DNA-bd_dom_put_sf"/>
</dbReference>
<dbReference type="EMBL" id="PDJC01000001">
    <property type="protein sequence ID" value="PFG16628.1"/>
    <property type="molecule type" value="Genomic_DNA"/>
</dbReference>
<keyword evidence="5" id="KW-1185">Reference proteome</keyword>
<evidence type="ECO:0000256" key="2">
    <source>
        <dbReference type="SAM" id="MobiDB-lite"/>
    </source>
</evidence>
<evidence type="ECO:0000313" key="5">
    <source>
        <dbReference type="Proteomes" id="UP000226079"/>
    </source>
</evidence>
<feature type="compositionally biased region" description="Low complexity" evidence="2">
    <location>
        <begin position="86"/>
        <end position="97"/>
    </location>
</feature>
<dbReference type="AlphaFoldDB" id="A0A2A9CQK6"/>
<dbReference type="PANTHER" id="PTHR30204:SF89">
    <property type="entry name" value="HTH MERR-TYPE DOMAIN-CONTAINING PROTEIN"/>
    <property type="match status" value="1"/>
</dbReference>
<evidence type="ECO:0000313" key="4">
    <source>
        <dbReference type="EMBL" id="PFG16628.1"/>
    </source>
</evidence>
<dbReference type="Proteomes" id="UP000226079">
    <property type="component" value="Unassembled WGS sequence"/>
</dbReference>
<comment type="caution">
    <text evidence="4">The sequence shown here is derived from an EMBL/GenBank/DDBJ whole genome shotgun (WGS) entry which is preliminary data.</text>
</comment>
<evidence type="ECO:0000256" key="1">
    <source>
        <dbReference type="ARBA" id="ARBA00023125"/>
    </source>
</evidence>
<organism evidence="4 5">
    <name type="scientific">Propionicimonas paludicola</name>
    <dbReference type="NCBI Taxonomy" id="185243"/>
    <lineage>
        <taxon>Bacteria</taxon>
        <taxon>Bacillati</taxon>
        <taxon>Actinomycetota</taxon>
        <taxon>Actinomycetes</taxon>
        <taxon>Propionibacteriales</taxon>
        <taxon>Nocardioidaceae</taxon>
        <taxon>Propionicimonas</taxon>
    </lineage>
</organism>
<dbReference type="PROSITE" id="PS50937">
    <property type="entry name" value="HTH_MERR_2"/>
    <property type="match status" value="1"/>
</dbReference>
<dbReference type="InterPro" id="IPR047057">
    <property type="entry name" value="MerR_fam"/>
</dbReference>
<name>A0A2A9CQK6_9ACTN</name>
<accession>A0A2A9CQK6</accession>
<sequence length="232" mass="25858">MALGLRSIGQVLAVLKPEFEDISISKIRFLESEGLISPERAPSGYRRYAESDIERLRYILDVQKNHYLPLKVIREHLDMMDRGQQPPALSSATSAPAEGDPVEQANALAPRPVPPKRAIRVTRRELLDLSGLTDAALNELEKHQLVVPRRGTIYYGRDALTVAVIARKLAAFGMDARHLRVVKQAAEREVGLIEQAIAPHLRRNPTSRALPAEVMQLVLHAHAAIMRSQLPQ</sequence>
<keyword evidence="1" id="KW-0238">DNA-binding</keyword>
<dbReference type="SUPFAM" id="SSF46955">
    <property type="entry name" value="Putative DNA-binding domain"/>
    <property type="match status" value="1"/>
</dbReference>
<dbReference type="PANTHER" id="PTHR30204">
    <property type="entry name" value="REDOX-CYCLING DRUG-SENSING TRANSCRIPTIONAL ACTIVATOR SOXR"/>
    <property type="match status" value="1"/>
</dbReference>
<dbReference type="Gene3D" id="1.10.1660.10">
    <property type="match status" value="1"/>
</dbReference>
<feature type="domain" description="HTH merR-type" evidence="3">
    <location>
        <begin position="21"/>
        <end position="79"/>
    </location>
</feature>
<dbReference type="Pfam" id="PF13411">
    <property type="entry name" value="MerR_1"/>
    <property type="match status" value="1"/>
</dbReference>
<dbReference type="InterPro" id="IPR000551">
    <property type="entry name" value="MerR-type_HTH_dom"/>
</dbReference>
<dbReference type="CDD" id="cd00592">
    <property type="entry name" value="HTH_MerR-like"/>
    <property type="match status" value="1"/>
</dbReference>